<proteinExistence type="predicted"/>
<dbReference type="Proteomes" id="UP001222958">
    <property type="component" value="Unassembled WGS sequence"/>
</dbReference>
<protein>
    <submittedName>
        <fullName evidence="2">Uncharacterized protein</fullName>
    </submittedName>
</protein>
<dbReference type="AlphaFoldDB" id="A0AAP4ABQ8"/>
<keyword evidence="1" id="KW-0812">Transmembrane</keyword>
<keyword evidence="1" id="KW-0472">Membrane</keyword>
<dbReference type="RefSeq" id="WP_279858024.1">
    <property type="nucleotide sequence ID" value="NZ_JARVUX010000007.1"/>
</dbReference>
<dbReference type="EMBL" id="JARVUX010000007">
    <property type="protein sequence ID" value="MDH2337020.1"/>
    <property type="molecule type" value="Genomic_DNA"/>
</dbReference>
<organism evidence="2 3">
    <name type="scientific">Clostridium perfringens</name>
    <dbReference type="NCBI Taxonomy" id="1502"/>
    <lineage>
        <taxon>Bacteria</taxon>
        <taxon>Bacillati</taxon>
        <taxon>Bacillota</taxon>
        <taxon>Clostridia</taxon>
        <taxon>Eubacteriales</taxon>
        <taxon>Clostridiaceae</taxon>
        <taxon>Clostridium</taxon>
    </lineage>
</organism>
<feature type="transmembrane region" description="Helical" evidence="1">
    <location>
        <begin position="156"/>
        <end position="175"/>
    </location>
</feature>
<comment type="caution">
    <text evidence="2">The sequence shown here is derived from an EMBL/GenBank/DDBJ whole genome shotgun (WGS) entry which is preliminary data.</text>
</comment>
<feature type="transmembrane region" description="Helical" evidence="1">
    <location>
        <begin position="12"/>
        <end position="36"/>
    </location>
</feature>
<evidence type="ECO:0000256" key="1">
    <source>
        <dbReference type="SAM" id="Phobius"/>
    </source>
</evidence>
<feature type="transmembrane region" description="Helical" evidence="1">
    <location>
        <begin position="182"/>
        <end position="200"/>
    </location>
</feature>
<gene>
    <name evidence="2" type="ORF">QDQ28_12600</name>
</gene>
<feature type="transmembrane region" description="Helical" evidence="1">
    <location>
        <begin position="56"/>
        <end position="77"/>
    </location>
</feature>
<keyword evidence="1" id="KW-1133">Transmembrane helix</keyword>
<name>A0AAP4ABQ8_CLOPF</name>
<sequence length="267" mass="30844">MIFNVSKSYDDMLNKIGMCTWGFLVGGWYLILLSFPEFNNLVNDLINSFFEISSPIKIFGFTLPITFVIPTFIALIFRIIKLHDKVSNIFKIRLKYDLEYIILPLAEGVGVSIISFNKIKENRSELMNNIFYRYASYASPKIDSHLINMALDTLCWYWIVLEGVVVTIITLSLCLFSNKLGIIRFLIIVLIFLIFSYNGLKKSCIRKTKSEIKAILEDNERKKYIKELFVCKGLGVKVCIEKTSSAIKDISDSKEREEDIKEIFYAL</sequence>
<accession>A0AAP4ABQ8</accession>
<evidence type="ECO:0000313" key="2">
    <source>
        <dbReference type="EMBL" id="MDH2337020.1"/>
    </source>
</evidence>
<evidence type="ECO:0000313" key="3">
    <source>
        <dbReference type="Proteomes" id="UP001222958"/>
    </source>
</evidence>
<reference evidence="2" key="1">
    <citation type="submission" date="2023-04" db="EMBL/GenBank/DDBJ databases">
        <title>Epidemiological investigation of Clostridium perfringens isolated from cattle.</title>
        <authorList>
            <person name="Tian R."/>
        </authorList>
    </citation>
    <scope>NUCLEOTIDE SEQUENCE</scope>
    <source>
        <strain evidence="2">ZWCP172</strain>
    </source>
</reference>